<evidence type="ECO:0000256" key="5">
    <source>
        <dbReference type="ARBA" id="ARBA00022729"/>
    </source>
</evidence>
<dbReference type="InterPro" id="IPR050122">
    <property type="entry name" value="RTK"/>
</dbReference>
<dbReference type="InterPro" id="IPR002172">
    <property type="entry name" value="LDrepeatLR_classA_rpt"/>
</dbReference>
<gene>
    <name evidence="20" type="ORF">EI555_018655</name>
</gene>
<dbReference type="InterPro" id="IPR008266">
    <property type="entry name" value="Tyr_kinase_AS"/>
</dbReference>
<dbReference type="InterPro" id="IPR001245">
    <property type="entry name" value="Ser-Thr/Tyr_kinase_cat_dom"/>
</dbReference>
<feature type="domain" description="Protein kinase" evidence="19">
    <location>
        <begin position="1341"/>
        <end position="1626"/>
    </location>
</feature>
<dbReference type="PRINTS" id="PR00109">
    <property type="entry name" value="TYRKINASE"/>
</dbReference>
<keyword evidence="6 16" id="KW-0547">Nucleotide-binding</keyword>
<dbReference type="FunFam" id="1.10.510.10:FF:000113">
    <property type="entry name" value="Tyrosine-protein kinase receptor"/>
    <property type="match status" value="1"/>
</dbReference>
<evidence type="ECO:0000256" key="9">
    <source>
        <dbReference type="ARBA" id="ARBA00022989"/>
    </source>
</evidence>
<keyword evidence="5" id="KW-0732">Signal</keyword>
<keyword evidence="3" id="KW-0808">Transferase</keyword>
<keyword evidence="11" id="KW-0829">Tyrosine-protein kinase</keyword>
<dbReference type="GO" id="GO:0005524">
    <property type="term" value="F:ATP binding"/>
    <property type="evidence" value="ECO:0007669"/>
    <property type="project" value="UniProtKB-UniRule"/>
</dbReference>
<dbReference type="GO" id="GO:0045664">
    <property type="term" value="P:regulation of neuron differentiation"/>
    <property type="evidence" value="ECO:0007669"/>
    <property type="project" value="TreeGrafter"/>
</dbReference>
<feature type="region of interest" description="Disordered" evidence="18">
    <location>
        <begin position="330"/>
        <end position="368"/>
    </location>
</feature>
<evidence type="ECO:0000256" key="11">
    <source>
        <dbReference type="ARBA" id="ARBA00023137"/>
    </source>
</evidence>
<comment type="caution">
    <text evidence="20">The sequence shown here is derived from an EMBL/GenBank/DDBJ whole genome shotgun (WGS) entry which is preliminary data.</text>
</comment>
<keyword evidence="9" id="KW-1133">Transmembrane helix</keyword>
<keyword evidence="12" id="KW-1015">Disulfide bond</keyword>
<feature type="region of interest" description="Disordered" evidence="18">
    <location>
        <begin position="872"/>
        <end position="894"/>
    </location>
</feature>
<dbReference type="PANTHER" id="PTHR24416">
    <property type="entry name" value="TYROSINE-PROTEIN KINASE RECEPTOR"/>
    <property type="match status" value="1"/>
</dbReference>
<dbReference type="PROSITE" id="PS50011">
    <property type="entry name" value="PROTEIN_KINASE_DOM"/>
    <property type="match status" value="1"/>
</dbReference>
<dbReference type="EC" id="2.7.10.1" evidence="17"/>
<evidence type="ECO:0000256" key="3">
    <source>
        <dbReference type="ARBA" id="ARBA00022679"/>
    </source>
</evidence>
<dbReference type="SUPFAM" id="SSF56112">
    <property type="entry name" value="Protein kinase-like (PK-like)"/>
    <property type="match status" value="1"/>
</dbReference>
<accession>A0A4U1ETT7</accession>
<dbReference type="Pfam" id="PF07714">
    <property type="entry name" value="PK_Tyr_Ser-Thr"/>
    <property type="match status" value="1"/>
</dbReference>
<protein>
    <recommendedName>
        <fullName evidence="17">Tyrosine-protein kinase receptor</fullName>
        <ecNumber evidence="17">2.7.10.1</ecNumber>
    </recommendedName>
</protein>
<reference evidence="21" key="1">
    <citation type="journal article" date="2019" name="IScience">
        <title>Narwhal Genome Reveals Long-Term Low Genetic Diversity despite Current Large Abundance Size.</title>
        <authorList>
            <person name="Westbury M.V."/>
            <person name="Petersen B."/>
            <person name="Garde E."/>
            <person name="Heide-Jorgensen M.P."/>
            <person name="Lorenzen E.D."/>
        </authorList>
    </citation>
    <scope>NUCLEOTIDE SEQUENCE [LARGE SCALE GENOMIC DNA]</scope>
</reference>
<dbReference type="InterPro" id="IPR000719">
    <property type="entry name" value="Prot_kinase_dom"/>
</dbReference>
<dbReference type="EMBL" id="RWIC01000797">
    <property type="protein sequence ID" value="TKC40111.1"/>
    <property type="molecule type" value="Genomic_DNA"/>
</dbReference>
<evidence type="ECO:0000256" key="2">
    <source>
        <dbReference type="ARBA" id="ARBA00022475"/>
    </source>
</evidence>
<evidence type="ECO:0000256" key="6">
    <source>
        <dbReference type="ARBA" id="ARBA00022741"/>
    </source>
</evidence>
<dbReference type="InterPro" id="IPR017441">
    <property type="entry name" value="Protein_kinase_ATP_BS"/>
</dbReference>
<feature type="compositionally biased region" description="Basic and acidic residues" evidence="18">
    <location>
        <begin position="1665"/>
        <end position="1674"/>
    </location>
</feature>
<keyword evidence="14" id="KW-0325">Glycoprotein</keyword>
<feature type="compositionally biased region" description="Basic and acidic residues" evidence="18">
    <location>
        <begin position="344"/>
        <end position="366"/>
    </location>
</feature>
<keyword evidence="4 17" id="KW-0812">Transmembrane</keyword>
<dbReference type="CDD" id="cd05036">
    <property type="entry name" value="PTKc_ALK_LTK"/>
    <property type="match status" value="1"/>
</dbReference>
<evidence type="ECO:0000256" key="12">
    <source>
        <dbReference type="ARBA" id="ARBA00023157"/>
    </source>
</evidence>
<evidence type="ECO:0000256" key="17">
    <source>
        <dbReference type="RuleBase" id="RU000312"/>
    </source>
</evidence>
<evidence type="ECO:0000256" key="10">
    <source>
        <dbReference type="ARBA" id="ARBA00023136"/>
    </source>
</evidence>
<comment type="similarity">
    <text evidence="17">Belongs to the protein kinase superfamily. Tyr protein kinase family. Insulin receptor subfamily.</text>
</comment>
<organism evidence="20 21">
    <name type="scientific">Monodon monoceros</name>
    <name type="common">Narwhal</name>
    <name type="synonym">Ceratodon monodon</name>
    <dbReference type="NCBI Taxonomy" id="40151"/>
    <lineage>
        <taxon>Eukaryota</taxon>
        <taxon>Metazoa</taxon>
        <taxon>Chordata</taxon>
        <taxon>Craniata</taxon>
        <taxon>Vertebrata</taxon>
        <taxon>Euteleostomi</taxon>
        <taxon>Mammalia</taxon>
        <taxon>Eutheria</taxon>
        <taxon>Laurasiatheria</taxon>
        <taxon>Artiodactyla</taxon>
        <taxon>Whippomorpha</taxon>
        <taxon>Cetacea</taxon>
        <taxon>Odontoceti</taxon>
        <taxon>Monodontidae</taxon>
        <taxon>Monodon</taxon>
    </lineage>
</organism>
<sequence>HPPPQLLASTNFPEASEVYTKVHDLIISVLLKSHPIILTCSPFPGHLVKPCPGDFSQWGGEIVNLASQECLIHAVEAWRMVVISSCPIAIGNVQSPYCPLTTAASNPEAHPEIARYPGLDVPCRLVISISQSGCEGKINKLVLEGVRRILGHSAKLVSFLSSDTLNRIIVFLLALKAINIISKSRYGSYLCRLLGPRAGLRLGDINQWAPMDLPRLASATCAQTGKIPISAQVAKARFLGTGLECSFDFPCELEYSPPLHNLGNQSWSWRRVPPEEASQMDLLDGPEEEHAKEMPRGGQFRRAKGSLEKLSNLIMALKLFSGRVSGEVATVDSSTADQASGLEAKGKEGRGQKSSGWKENDHKRELSSGQGRNIIIQTVFMKLRKTNPNCNKDNSVLRFGLTMCRKGCINIIVDYDDTKCIQRTEPTEHLPEENKGLVHKYPSVFTQCHAWHSEVIGKWKQLPLPFSFLLETASGAFLLLNTSMNSRHSILSPWVRSSSEHCRLAVSVHRHLQPSGRAIVEFGDEQEQYTCEEESTTIHAAERWGKVESGKALRPKDESRKQEINALGCACSTMLVVKAVQFWKHANDIGNFSMGNSLKEYDLRIQGRIGRPENPFRVALEYISSGNRSLSAVDFFALKNCSEGTSPGSKMALQSSFTCWNGTVLQLGQACDFHRDCAQGEDEGQLCSHALLLSTTDAPTSESATLRMSWLIRGVLQGNVSLVLVENKTGKEQSRMIWHVATTEGLSLWQWTALPLLDVADRMAPVCHLQSAWSQQCLTSTVANVMLRCVTLNSRQLVLPAVVAHVSLPEATGAEDLNMLINIGLKFWLQIVAWWEQGSRATVAFNNISISLDCYLTIGGEDKMLQTTAPKSRNLFEGNPNKETKPWENTPKENPIFDPTAKKILYADIKLSEAVHWLFTTCGASGPHGPTQAQCNNAYRNSNLSVVVGSEGPLKGIQTWKVPATDTYSISGYGAAGGKGGKNTMMRSHGVSVLGIFNLEKDDVLYILVGQQGEDACPSTNQLIQKVCIGENNVIEEEIRVNKSVHEWAGGGGGGGGATYVFKMKDGVPVPLIIAAGGGGRAYGAKTDTFHPERLENNSSVLGLNGNSGAAGGGGGWNDNTSLLWSGKSLLEGATGGHSCPQAVKKWGRGHPPLRSTLLWFATGGNAASNNDPEMDGEDGVSFINPLGILYTPALKVMEGHGEVNIKHYLNCSHCEVDECHLDPESHRVICFCDHGTVLAEDGVSCIVSPTPEPHLPLSLILSVVTSALVAALVLAFSGIMIVYRRKHQELQAMQMELQSPEYKLSKLRTSTIMTDYNPNYCFAGKTSSISDLKEVPRKNITLIRGLGHGAFGEVYEGQVSGMPNDPSPLQVAVKTLPEVCSEQDELDFLMEALIISKFNHQNIVRCIGVSLQALPRFILLELMAGGDLKSFLRETRPRPNQPSSLAMLDLLHVARDIACGCQYLEENHFIHRDIAARNCLLTCPGPGRVAKIGDFGMARDIYRASYYRKGGCAMLPVKWMPPEAFMEGIFTSKTDTWSFGVLLWEIFSLGYMPYPSKSNQEVLEFVTSGGRMDPPKNCPGPVYDSFRNFYKYRIMTQCWQHQPEDRPNFAIILERIEYCTQDPDVINTALPIEYGPLVEEEEKVPMRPKDPEGIPPLLVSAPQAKREEGREPAARTALPSASSGKAGKKPVAAEASARGARALAVKGGHVNMAFSQPNPPSELHQVQGSRNKPTSLWNPTYGSWFTEKPTKKSNPPAKKEQRERGNPGGDGGRAIPPPAAAGHRPGTSLLLEPSSLTASLRDVPLFRLRHFPCGTVHYGYQQQGFPPEASAPGPGRYEDPAAKSQPAP</sequence>
<dbReference type="PANTHER" id="PTHR24416:SF276">
    <property type="entry name" value="ALK TYROSINE KINASE RECEPTOR"/>
    <property type="match status" value="1"/>
</dbReference>
<evidence type="ECO:0000313" key="20">
    <source>
        <dbReference type="EMBL" id="TKC40111.1"/>
    </source>
</evidence>
<feature type="non-terminal residue" evidence="20">
    <location>
        <position position="1"/>
    </location>
</feature>
<evidence type="ECO:0000256" key="14">
    <source>
        <dbReference type="ARBA" id="ARBA00023180"/>
    </source>
</evidence>
<evidence type="ECO:0000313" key="21">
    <source>
        <dbReference type="Proteomes" id="UP000308365"/>
    </source>
</evidence>
<dbReference type="Pfam" id="PF12810">
    <property type="entry name" value="ALK_LTK_GRD"/>
    <property type="match status" value="1"/>
</dbReference>
<dbReference type="GO" id="GO:0042127">
    <property type="term" value="P:regulation of cell population proliferation"/>
    <property type="evidence" value="ECO:0007669"/>
    <property type="project" value="TreeGrafter"/>
</dbReference>
<evidence type="ECO:0000256" key="18">
    <source>
        <dbReference type="SAM" id="MobiDB-lite"/>
    </source>
</evidence>
<keyword evidence="17" id="KW-0597">Phosphoprotein</keyword>
<evidence type="ECO:0000256" key="7">
    <source>
        <dbReference type="ARBA" id="ARBA00022777"/>
    </source>
</evidence>
<dbReference type="GO" id="GO:0007169">
    <property type="term" value="P:cell surface receptor protein tyrosine kinase signaling pathway"/>
    <property type="evidence" value="ECO:0007669"/>
    <property type="project" value="InterPro"/>
</dbReference>
<keyword evidence="10" id="KW-0472">Membrane</keyword>
<evidence type="ECO:0000259" key="19">
    <source>
        <dbReference type="PROSITE" id="PS50011"/>
    </source>
</evidence>
<name>A0A4U1ETT7_MONMO</name>
<evidence type="ECO:0000256" key="15">
    <source>
        <dbReference type="ARBA" id="ARBA00051243"/>
    </source>
</evidence>
<evidence type="ECO:0000256" key="13">
    <source>
        <dbReference type="ARBA" id="ARBA00023170"/>
    </source>
</evidence>
<dbReference type="InterPro" id="IPR011009">
    <property type="entry name" value="Kinase-like_dom_sf"/>
</dbReference>
<dbReference type="Gene3D" id="1.10.510.10">
    <property type="entry name" value="Transferase(Phosphotransferase) domain 1"/>
    <property type="match status" value="1"/>
</dbReference>
<dbReference type="GO" id="GO:0043235">
    <property type="term" value="C:receptor complex"/>
    <property type="evidence" value="ECO:0007669"/>
    <property type="project" value="TreeGrafter"/>
</dbReference>
<dbReference type="Gene3D" id="4.10.400.10">
    <property type="entry name" value="Low-density Lipoprotein Receptor"/>
    <property type="match status" value="1"/>
</dbReference>
<keyword evidence="13 17" id="KW-0675">Receptor</keyword>
<comment type="subcellular location">
    <subcellularLocation>
        <location evidence="1">Cell membrane</location>
        <topology evidence="1">Single-pass type I membrane protein</topology>
    </subcellularLocation>
</comment>
<dbReference type="InterPro" id="IPR036055">
    <property type="entry name" value="LDL_receptor-like_sf"/>
</dbReference>
<evidence type="ECO:0000256" key="1">
    <source>
        <dbReference type="ARBA" id="ARBA00004251"/>
    </source>
</evidence>
<dbReference type="GO" id="GO:0005886">
    <property type="term" value="C:plasma membrane"/>
    <property type="evidence" value="ECO:0007669"/>
    <property type="project" value="UniProtKB-SubCell"/>
</dbReference>
<keyword evidence="2" id="KW-1003">Cell membrane</keyword>
<dbReference type="SMART" id="SM00219">
    <property type="entry name" value="TyrKc"/>
    <property type="match status" value="1"/>
</dbReference>
<feature type="compositionally biased region" description="Polar residues" evidence="18">
    <location>
        <begin position="1725"/>
        <end position="1744"/>
    </location>
</feature>
<dbReference type="Proteomes" id="UP000308365">
    <property type="component" value="Unassembled WGS sequence"/>
</dbReference>
<dbReference type="InterPro" id="IPR002011">
    <property type="entry name" value="Tyr_kinase_rcpt_2_CS"/>
</dbReference>
<dbReference type="InterPro" id="IPR020635">
    <property type="entry name" value="Tyr_kinase_cat_dom"/>
</dbReference>
<feature type="region of interest" description="Disordered" evidence="18">
    <location>
        <begin position="1663"/>
        <end position="1695"/>
    </location>
</feature>
<dbReference type="PROSITE" id="PS00109">
    <property type="entry name" value="PROTEIN_KINASE_TYR"/>
    <property type="match status" value="1"/>
</dbReference>
<dbReference type="Gene3D" id="3.30.200.20">
    <property type="entry name" value="Phosphorylase Kinase, domain 1"/>
    <property type="match status" value="1"/>
</dbReference>
<evidence type="ECO:0000256" key="16">
    <source>
        <dbReference type="PROSITE-ProRule" id="PRU10141"/>
    </source>
</evidence>
<dbReference type="CDD" id="cd00112">
    <property type="entry name" value="LDLa"/>
    <property type="match status" value="1"/>
</dbReference>
<feature type="binding site" evidence="16">
    <location>
        <position position="1375"/>
    </location>
    <ligand>
        <name>ATP</name>
        <dbReference type="ChEBI" id="CHEBI:30616"/>
    </ligand>
</feature>
<dbReference type="PROSITE" id="PS00107">
    <property type="entry name" value="PROTEIN_KINASE_ATP"/>
    <property type="match status" value="1"/>
</dbReference>
<dbReference type="GO" id="GO:0004714">
    <property type="term" value="F:transmembrane receptor protein tyrosine kinase activity"/>
    <property type="evidence" value="ECO:0007669"/>
    <property type="project" value="UniProtKB-EC"/>
</dbReference>
<evidence type="ECO:0000256" key="4">
    <source>
        <dbReference type="ARBA" id="ARBA00022692"/>
    </source>
</evidence>
<feature type="region of interest" description="Disordered" evidence="18">
    <location>
        <begin position="1818"/>
        <end position="1849"/>
    </location>
</feature>
<keyword evidence="8 16" id="KW-0067">ATP-binding</keyword>
<keyword evidence="7" id="KW-0418">Kinase</keyword>
<evidence type="ECO:0000256" key="8">
    <source>
        <dbReference type="ARBA" id="ARBA00022840"/>
    </source>
</evidence>
<dbReference type="SUPFAM" id="SSF57424">
    <property type="entry name" value="LDL receptor-like module"/>
    <property type="match status" value="1"/>
</dbReference>
<dbReference type="InterPro" id="IPR055163">
    <property type="entry name" value="ALK/LTK-like_GRD"/>
</dbReference>
<dbReference type="SMART" id="SM00192">
    <property type="entry name" value="LDLa"/>
    <property type="match status" value="1"/>
</dbReference>
<proteinExistence type="inferred from homology"/>
<dbReference type="PROSITE" id="PS00239">
    <property type="entry name" value="RECEPTOR_TYR_KIN_II"/>
    <property type="match status" value="1"/>
</dbReference>
<comment type="catalytic activity">
    <reaction evidence="15 17">
        <text>L-tyrosyl-[protein] + ATP = O-phospho-L-tyrosyl-[protein] + ADP + H(+)</text>
        <dbReference type="Rhea" id="RHEA:10596"/>
        <dbReference type="Rhea" id="RHEA-COMP:10136"/>
        <dbReference type="Rhea" id="RHEA-COMP:20101"/>
        <dbReference type="ChEBI" id="CHEBI:15378"/>
        <dbReference type="ChEBI" id="CHEBI:30616"/>
        <dbReference type="ChEBI" id="CHEBI:46858"/>
        <dbReference type="ChEBI" id="CHEBI:61978"/>
        <dbReference type="ChEBI" id="CHEBI:456216"/>
        <dbReference type="EC" id="2.7.10.1"/>
    </reaction>
</comment>
<dbReference type="FunFam" id="3.30.200.20:FF:000117">
    <property type="entry name" value="Tyrosine-protein kinase receptor"/>
    <property type="match status" value="1"/>
</dbReference>
<feature type="region of interest" description="Disordered" evidence="18">
    <location>
        <begin position="1712"/>
        <end position="1791"/>
    </location>
</feature>